<comment type="caution">
    <text evidence="2">The sequence shown here is derived from an EMBL/GenBank/DDBJ whole genome shotgun (WGS) entry which is preliminary data.</text>
</comment>
<dbReference type="InterPro" id="IPR030392">
    <property type="entry name" value="S74_ICA"/>
</dbReference>
<gene>
    <name evidence="2" type="ORF">WK57_30310</name>
</gene>
<dbReference type="PROSITE" id="PS51688">
    <property type="entry name" value="ICA"/>
    <property type="match status" value="1"/>
</dbReference>
<feature type="domain" description="Peptidase S74" evidence="1">
    <location>
        <begin position="3"/>
        <end position="105"/>
    </location>
</feature>
<evidence type="ECO:0000313" key="3">
    <source>
        <dbReference type="Proteomes" id="UP000070119"/>
    </source>
</evidence>
<dbReference type="Proteomes" id="UP000070119">
    <property type="component" value="Chromosome 2"/>
</dbReference>
<protein>
    <recommendedName>
        <fullName evidence="1">Peptidase S74 domain-containing protein</fullName>
    </recommendedName>
</protein>
<proteinExistence type="predicted"/>
<accession>A0AA40R522</accession>
<dbReference type="Pfam" id="PF13884">
    <property type="entry name" value="Peptidase_S74"/>
    <property type="match status" value="1"/>
</dbReference>
<organism evidence="2 3">
    <name type="scientific">Burkholderia ubonensis</name>
    <dbReference type="NCBI Taxonomy" id="101571"/>
    <lineage>
        <taxon>Bacteria</taxon>
        <taxon>Pseudomonadati</taxon>
        <taxon>Pseudomonadota</taxon>
        <taxon>Betaproteobacteria</taxon>
        <taxon>Burkholderiales</taxon>
        <taxon>Burkholderiaceae</taxon>
        <taxon>Burkholderia</taxon>
        <taxon>Burkholderia cepacia complex</taxon>
    </lineage>
</organism>
<evidence type="ECO:0000259" key="1">
    <source>
        <dbReference type="PROSITE" id="PS51688"/>
    </source>
</evidence>
<dbReference type="AlphaFoldDB" id="A0AA40R522"/>
<reference evidence="2 3" key="1">
    <citation type="submission" date="2015-11" db="EMBL/GenBank/DDBJ databases">
        <authorList>
            <person name="Sahl J."/>
            <person name="Wagner D."/>
            <person name="Keim P."/>
        </authorList>
    </citation>
    <scope>NUCLEOTIDE SEQUENCE [LARGE SCALE GENOMIC DNA]</scope>
    <source>
        <strain evidence="2 3">MSMB1157</strain>
    </source>
</reference>
<name>A0AA40R522_9BURK</name>
<dbReference type="EMBL" id="LNJU01000005">
    <property type="protein sequence ID" value="KWZ53283.1"/>
    <property type="molecule type" value="Genomic_DNA"/>
</dbReference>
<sequence length="105" mass="11327">MNSDAAIKTQIQTIDCATEKIKRLRGVTYVMKADKQRLSQVGVIAQEVAEAFPEAVSETGMQIDETGASVERGGRPMLSVNYSALIGPLIQAFKELEARVSALEG</sequence>
<evidence type="ECO:0000313" key="2">
    <source>
        <dbReference type="EMBL" id="KWZ53283.1"/>
    </source>
</evidence>